<dbReference type="VEuPathDB" id="FungiDB:JI435_109910"/>
<dbReference type="InParanoid" id="Q0UB73"/>
<reference evidence="4" key="1">
    <citation type="journal article" date="2007" name="Plant Cell">
        <title>Dothideomycete-plant interactions illuminated by genome sequencing and EST analysis of the wheat pathogen Stagonospora nodorum.</title>
        <authorList>
            <person name="Hane J.K."/>
            <person name="Lowe R.G."/>
            <person name="Solomon P.S."/>
            <person name="Tan K.C."/>
            <person name="Schoch C.L."/>
            <person name="Spatafora J.W."/>
            <person name="Crous P.W."/>
            <person name="Kodira C."/>
            <person name="Birren B.W."/>
            <person name="Galagan J.E."/>
            <person name="Torriani S.F."/>
            <person name="McDonald B.A."/>
            <person name="Oliver R.P."/>
        </authorList>
    </citation>
    <scope>NUCLEOTIDE SEQUENCE [LARGE SCALE GENOMIC DNA]</scope>
    <source>
        <strain evidence="4">SN15 / ATCC MYA-4574 / FGSC 10173</strain>
    </source>
</reference>
<dbReference type="PANTHER" id="PTHR10622">
    <property type="entry name" value="HET DOMAIN-CONTAINING PROTEIN"/>
    <property type="match status" value="1"/>
</dbReference>
<dbReference type="InterPro" id="IPR058525">
    <property type="entry name" value="DUF8212"/>
</dbReference>
<proteinExistence type="predicted"/>
<evidence type="ECO:0000259" key="2">
    <source>
        <dbReference type="Pfam" id="PF26640"/>
    </source>
</evidence>
<dbReference type="AlphaFoldDB" id="Q0UB73"/>
<dbReference type="Proteomes" id="UP000001055">
    <property type="component" value="Unassembled WGS sequence"/>
</dbReference>
<dbReference type="EMBL" id="CH445342">
    <property type="protein sequence ID" value="EAT81490.1"/>
    <property type="molecule type" value="Genomic_DNA"/>
</dbReference>
<gene>
    <name evidence="3" type="ORF">SNOG_10991</name>
</gene>
<evidence type="ECO:0000313" key="4">
    <source>
        <dbReference type="Proteomes" id="UP000001055"/>
    </source>
</evidence>
<feature type="domain" description="Heterokaryon incompatibility" evidence="1">
    <location>
        <begin position="22"/>
        <end position="106"/>
    </location>
</feature>
<dbReference type="VEuPathDB" id="FungiDB:JI435_422000"/>
<dbReference type="STRING" id="321614.Q0UB73"/>
<organism evidence="3 4">
    <name type="scientific">Phaeosphaeria nodorum (strain SN15 / ATCC MYA-4574 / FGSC 10173)</name>
    <name type="common">Glume blotch fungus</name>
    <name type="synonym">Parastagonospora nodorum</name>
    <dbReference type="NCBI Taxonomy" id="321614"/>
    <lineage>
        <taxon>Eukaryota</taxon>
        <taxon>Fungi</taxon>
        <taxon>Dikarya</taxon>
        <taxon>Ascomycota</taxon>
        <taxon>Pezizomycotina</taxon>
        <taxon>Dothideomycetes</taxon>
        <taxon>Pleosporomycetidae</taxon>
        <taxon>Pleosporales</taxon>
        <taxon>Pleosporineae</taxon>
        <taxon>Phaeosphaeriaceae</taxon>
        <taxon>Parastagonospora</taxon>
    </lineage>
</organism>
<name>Q0UB73_PHANO</name>
<feature type="domain" description="DUF8212" evidence="2">
    <location>
        <begin position="219"/>
        <end position="295"/>
    </location>
</feature>
<evidence type="ECO:0000259" key="1">
    <source>
        <dbReference type="Pfam" id="PF06985"/>
    </source>
</evidence>
<dbReference type="OMA" id="NCERESH"/>
<dbReference type="HOGENOM" id="CLU_000288_138_11_1"/>
<dbReference type="PANTHER" id="PTHR10622:SF12">
    <property type="entry name" value="HET DOMAIN-CONTAINING PROTEIN"/>
    <property type="match status" value="1"/>
</dbReference>
<dbReference type="RefSeq" id="XP_001801246.1">
    <property type="nucleotide sequence ID" value="XM_001801194.1"/>
</dbReference>
<dbReference type="eggNOG" id="ENOG502SHG8">
    <property type="taxonomic scope" value="Eukaryota"/>
</dbReference>
<dbReference type="GeneID" id="5978154"/>
<dbReference type="KEGG" id="pno:SNOG_10991"/>
<dbReference type="Pfam" id="PF26640">
    <property type="entry name" value="DUF8212"/>
    <property type="match status" value="1"/>
</dbReference>
<dbReference type="Pfam" id="PF06985">
    <property type="entry name" value="HET"/>
    <property type="match status" value="1"/>
</dbReference>
<dbReference type="InterPro" id="IPR010730">
    <property type="entry name" value="HET"/>
</dbReference>
<sequence length="610" mass="70182">MRLINTHTLTLEEFIGRRIPRYAILSHTWEEEEVSYEEYIRGVHTRKKGYSKIQKTCCLAAAEGIGYAWVDTCCIDKRISAELTEAINSMYLWYKCSAVCYAYLSDLPRNARLDKHLQKCRWFTRGWTLQELIAPCEMHFFDSGWCNFGTKRSLVDSLSAITRINSSLLQGRTPLSGFSVAQRFSWAASRQTSRTEDIAYCLFGIFELNLPLLYGEGKNAFRRLQEEIIRTILDLSIFAWKVLPLDQDDNPMSKADFDHVFVPRTGDVVLSGIFAESPAEFYPCVDYVSFPEDVLGEVSNSSKGIKIHSRLLLCAKLGFQEWDYVLPLRCKSHNRWLGIYLRQVGYQVYLRAEPRLLLQYYDRAFSTGELSTIQPQERHLLLRIPNASGYQDDRLVQSHKILPRVRSDVLHIRSPAQLSIIEPWPLANFDHQDRMFSFRNNSRHRFACAKIFGIVPHPDVTRRGTVAFSGWICAVHMQNNNTSFGIFASTLSNDRKINQVLGLLSKADYHTEQIMTLLDTCGIPMVSSAICPILGTPYVAEVTARSSETRDPSVCRNIYRQITLDYRITLGTKQLSILRKQKWIETERQMRPDAARLLVSSDSYWLPEQL</sequence>
<evidence type="ECO:0000313" key="3">
    <source>
        <dbReference type="EMBL" id="EAT81490.1"/>
    </source>
</evidence>
<accession>Q0UB73</accession>
<protein>
    <submittedName>
        <fullName evidence="3">Uncharacterized protein</fullName>
    </submittedName>
</protein>